<dbReference type="SUPFAM" id="SSF48452">
    <property type="entry name" value="TPR-like"/>
    <property type="match status" value="1"/>
</dbReference>
<dbReference type="RefSeq" id="WP_027673800.1">
    <property type="nucleotide sequence ID" value="NZ_CP039691.1"/>
</dbReference>
<dbReference type="EMBL" id="CP072167">
    <property type="protein sequence ID" value="QYA08411.1"/>
    <property type="molecule type" value="Genomic_DNA"/>
</dbReference>
<keyword evidence="2 3" id="KW-0802">TPR repeat</keyword>
<sequence length="653" mass="73315">MSDNPDFEHLNDLPKRDTNNEIEQKAQRAFRNFVDSSESCFIQTPDTKDFGTDYQLEVLENGSATNVRIHVQLKGTTKNANCDGSVTIGVERSNLNYLMVQRYSLYVCYHLPSARLLYAPVDAVITGYSHSGRSWTEQDTISVRFTKVLDHEALDSLASLARLQAIASRDYRFSLTVGRAEDLGIFVGSALPEIHVPEDQNRAAELLESLYYNNKEEIITAAFDRFAAVLGSNHEAMRFCYMAEINLGMSGHGDAKRISRAIDFFVRLIETDRFEIGGLHFTIGNGQTALRDEEAAISSYVKALGQLDTVDDRELVAQCLKNMGSSYFKLGERDKAAQHFEDALKLAPTLAEAHHALGVHFVQQGNYEKALNHLDNVVFDDGRISKSSSTLGWRINCYFNLHRTKAAFREINSLLAHAATQEWIWPWTARQVASFGLVSVESAQASLDFWHRFRKANPANDFAYSQILLAKVYLKMNGIDIGVEYSSFRRDFEPLIASADASQAPFLWDRLGHFAQIDGDWDEAARCFHHAYDLGGEEYGYCLGTALNFLNRGQEAISILKEQAERVQPDSMSWFQLAVAYEQAGEDGAATSSYQKAIALDPDYDLAWFNLGGVFWNAGATEAARKTWRAAVEKFPDHELAIKLQSEPGFLRD</sequence>
<dbReference type="InterPro" id="IPR019734">
    <property type="entry name" value="TPR_rpt"/>
</dbReference>
<evidence type="ECO:0000259" key="4">
    <source>
        <dbReference type="Pfam" id="PF14280"/>
    </source>
</evidence>
<dbReference type="EMBL" id="CP039691">
    <property type="protein sequence ID" value="QCI98706.1"/>
    <property type="molecule type" value="Genomic_DNA"/>
</dbReference>
<dbReference type="PANTHER" id="PTHR44943">
    <property type="entry name" value="CELLULOSE SYNTHASE OPERON PROTEIN C"/>
    <property type="match status" value="1"/>
</dbReference>
<evidence type="ECO:0000313" key="5">
    <source>
        <dbReference type="EMBL" id="QCI98706.1"/>
    </source>
</evidence>
<dbReference type="PROSITE" id="PS50293">
    <property type="entry name" value="TPR_REGION"/>
    <property type="match status" value="1"/>
</dbReference>
<dbReference type="PROSITE" id="PS50005">
    <property type="entry name" value="TPR"/>
    <property type="match status" value="2"/>
</dbReference>
<dbReference type="KEGG" id="alf:CFBP5473_12855"/>
<dbReference type="Gene3D" id="1.25.40.10">
    <property type="entry name" value="Tetratricopeptide repeat domain"/>
    <property type="match status" value="2"/>
</dbReference>
<dbReference type="OrthoDB" id="5507417at2"/>
<protein>
    <submittedName>
        <fullName evidence="5">Tetratricopeptide repeat protein</fullName>
    </submittedName>
</protein>
<feature type="repeat" description="TPR" evidence="3">
    <location>
        <begin position="571"/>
        <end position="604"/>
    </location>
</feature>
<dbReference type="SMART" id="SM00028">
    <property type="entry name" value="TPR"/>
    <property type="match status" value="6"/>
</dbReference>
<evidence type="ECO:0000313" key="7">
    <source>
        <dbReference type="Proteomes" id="UP000298545"/>
    </source>
</evidence>
<dbReference type="Proteomes" id="UP000298545">
    <property type="component" value="Chromosome circular"/>
</dbReference>
<name>A0A4D7DWY0_9HYPH</name>
<evidence type="ECO:0000256" key="3">
    <source>
        <dbReference type="PROSITE-ProRule" id="PRU00339"/>
    </source>
</evidence>
<reference evidence="6 8" key="2">
    <citation type="submission" date="2021-03" db="EMBL/GenBank/DDBJ databases">
        <title>Rapid diversification of plasmids in a genus of pathogenic and nitrogen fixing bacteria.</title>
        <authorList>
            <person name="Weisberg A.J."/>
            <person name="Miller M."/>
            <person name="Ream W."/>
            <person name="Grunwald N.J."/>
            <person name="Chang J.H."/>
        </authorList>
    </citation>
    <scope>NUCLEOTIDE SEQUENCE [LARGE SCALE GENOMIC DNA]</scope>
    <source>
        <strain evidence="6 8">AF3.44</strain>
    </source>
</reference>
<evidence type="ECO:0000313" key="6">
    <source>
        <dbReference type="EMBL" id="QYA08411.1"/>
    </source>
</evidence>
<dbReference type="Pfam" id="PF00515">
    <property type="entry name" value="TPR_1"/>
    <property type="match status" value="1"/>
</dbReference>
<evidence type="ECO:0000256" key="2">
    <source>
        <dbReference type="ARBA" id="ARBA00022803"/>
    </source>
</evidence>
<reference evidence="5 7" key="1">
    <citation type="submission" date="2019-04" db="EMBL/GenBank/DDBJ databases">
        <title>Complete genome sequence of Agrobacterium larrymoorei CFBP5473.</title>
        <authorList>
            <person name="Haryono M."/>
            <person name="Chou L."/>
            <person name="Lin Y.-C."/>
            <person name="Lai E.-M."/>
            <person name="Kuo C.-H."/>
        </authorList>
    </citation>
    <scope>NUCLEOTIDE SEQUENCE [LARGE SCALE GENOMIC DNA]</scope>
    <source>
        <strain evidence="5 7">CFBP5473</strain>
    </source>
</reference>
<proteinExistence type="predicted"/>
<dbReference type="InterPro" id="IPR025375">
    <property type="entry name" value="DUF4365"/>
</dbReference>
<evidence type="ECO:0000256" key="1">
    <source>
        <dbReference type="ARBA" id="ARBA00022737"/>
    </source>
</evidence>
<feature type="repeat" description="TPR" evidence="3">
    <location>
        <begin position="317"/>
        <end position="350"/>
    </location>
</feature>
<dbReference type="InterPro" id="IPR051685">
    <property type="entry name" value="Ycf3/AcsC/BcsC/TPR_MFPF"/>
</dbReference>
<feature type="domain" description="DUF4365" evidence="4">
    <location>
        <begin position="26"/>
        <end position="160"/>
    </location>
</feature>
<dbReference type="STRING" id="1367849.GCA_000518585_00919"/>
<keyword evidence="1" id="KW-0677">Repeat</keyword>
<evidence type="ECO:0000313" key="8">
    <source>
        <dbReference type="Proteomes" id="UP000826513"/>
    </source>
</evidence>
<dbReference type="InterPro" id="IPR011990">
    <property type="entry name" value="TPR-like_helical_dom_sf"/>
</dbReference>
<dbReference type="Pfam" id="PF14280">
    <property type="entry name" value="DUF4365"/>
    <property type="match status" value="1"/>
</dbReference>
<gene>
    <name evidence="5" type="ORF">CFBP5473_12855</name>
    <name evidence="6" type="ORF">J5285_06880</name>
</gene>
<dbReference type="Pfam" id="PF13414">
    <property type="entry name" value="TPR_11"/>
    <property type="match status" value="1"/>
</dbReference>
<accession>A0A4D7DWY0</accession>
<keyword evidence="8" id="KW-1185">Reference proteome</keyword>
<dbReference type="Proteomes" id="UP000826513">
    <property type="component" value="Chromosome 1"/>
</dbReference>
<organism evidence="5 7">
    <name type="scientific">Agrobacterium larrymoorei</name>
    <dbReference type="NCBI Taxonomy" id="160699"/>
    <lineage>
        <taxon>Bacteria</taxon>
        <taxon>Pseudomonadati</taxon>
        <taxon>Pseudomonadota</taxon>
        <taxon>Alphaproteobacteria</taxon>
        <taxon>Hyphomicrobiales</taxon>
        <taxon>Rhizobiaceae</taxon>
        <taxon>Rhizobium/Agrobacterium group</taxon>
        <taxon>Agrobacterium</taxon>
    </lineage>
</organism>
<dbReference type="PANTHER" id="PTHR44943:SF8">
    <property type="entry name" value="TPR REPEAT-CONTAINING PROTEIN MJ0263"/>
    <property type="match status" value="1"/>
</dbReference>
<dbReference type="AlphaFoldDB" id="A0A4D7DWY0"/>